<evidence type="ECO:0000256" key="1">
    <source>
        <dbReference type="SAM" id="MobiDB-lite"/>
    </source>
</evidence>
<evidence type="ECO:0000313" key="3">
    <source>
        <dbReference type="Proteomes" id="UP000691718"/>
    </source>
</evidence>
<dbReference type="Proteomes" id="UP000691718">
    <property type="component" value="Unassembled WGS sequence"/>
</dbReference>
<dbReference type="OrthoDB" id="6929652at2759"/>
<feature type="compositionally biased region" description="Polar residues" evidence="1">
    <location>
        <begin position="53"/>
        <end position="63"/>
    </location>
</feature>
<feature type="region of interest" description="Disordered" evidence="1">
    <location>
        <begin position="39"/>
        <end position="73"/>
    </location>
</feature>
<name>A0A8S3X6L0_PARAO</name>
<reference evidence="2" key="1">
    <citation type="submission" date="2021-04" db="EMBL/GenBank/DDBJ databases">
        <authorList>
            <person name="Tunstrom K."/>
        </authorList>
    </citation>
    <scope>NUCLEOTIDE SEQUENCE</scope>
</reference>
<comment type="caution">
    <text evidence="2">The sequence shown here is derived from an EMBL/GenBank/DDBJ whole genome shotgun (WGS) entry which is preliminary data.</text>
</comment>
<dbReference type="AlphaFoldDB" id="A0A8S3X6L0"/>
<sequence>MPKILSDDDIKNALDELFDKDNLDTYEGMTLYDILSGANETDSTQEKNDSNLEESFNQPSTSGLHLDSRNNESTQSHCRALEIPAVLDQALLLQSRWTKAQAEDPNIAFCRVRNPSCRQELNHANFPDLYYAAIAYSKLNKLVGENFQLSQTHISSHAFMIDKYIKKSVASELGEMSEDTKSKLMKLGYPIVTRRRHRTDSEDEEE</sequence>
<evidence type="ECO:0000313" key="2">
    <source>
        <dbReference type="EMBL" id="CAG5000657.1"/>
    </source>
</evidence>
<gene>
    <name evidence="2" type="ORF">PAPOLLO_LOCUS13765</name>
</gene>
<proteinExistence type="predicted"/>
<dbReference type="EMBL" id="CAJQZP010000945">
    <property type="protein sequence ID" value="CAG5000657.1"/>
    <property type="molecule type" value="Genomic_DNA"/>
</dbReference>
<protein>
    <submittedName>
        <fullName evidence="2">(apollo) hypothetical protein</fullName>
    </submittedName>
</protein>
<keyword evidence="3" id="KW-1185">Reference proteome</keyword>
<accession>A0A8S3X6L0</accession>
<organism evidence="2 3">
    <name type="scientific">Parnassius apollo</name>
    <name type="common">Apollo butterfly</name>
    <name type="synonym">Papilio apollo</name>
    <dbReference type="NCBI Taxonomy" id="110799"/>
    <lineage>
        <taxon>Eukaryota</taxon>
        <taxon>Metazoa</taxon>
        <taxon>Ecdysozoa</taxon>
        <taxon>Arthropoda</taxon>
        <taxon>Hexapoda</taxon>
        <taxon>Insecta</taxon>
        <taxon>Pterygota</taxon>
        <taxon>Neoptera</taxon>
        <taxon>Endopterygota</taxon>
        <taxon>Lepidoptera</taxon>
        <taxon>Glossata</taxon>
        <taxon>Ditrysia</taxon>
        <taxon>Papilionoidea</taxon>
        <taxon>Papilionidae</taxon>
        <taxon>Parnassiinae</taxon>
        <taxon>Parnassini</taxon>
        <taxon>Parnassius</taxon>
        <taxon>Parnassius</taxon>
    </lineage>
</organism>